<protein>
    <submittedName>
        <fullName evidence="2">Uncharacterized protein</fullName>
    </submittedName>
</protein>
<organism evidence="2 3">
    <name type="scientific">Ensete ventricosum</name>
    <name type="common">Abyssinian banana</name>
    <name type="synonym">Musa ensete</name>
    <dbReference type="NCBI Taxonomy" id="4639"/>
    <lineage>
        <taxon>Eukaryota</taxon>
        <taxon>Viridiplantae</taxon>
        <taxon>Streptophyta</taxon>
        <taxon>Embryophyta</taxon>
        <taxon>Tracheophyta</taxon>
        <taxon>Spermatophyta</taxon>
        <taxon>Magnoliopsida</taxon>
        <taxon>Liliopsida</taxon>
        <taxon>Zingiberales</taxon>
        <taxon>Musaceae</taxon>
        <taxon>Ensete</taxon>
    </lineage>
</organism>
<dbReference type="Proteomes" id="UP000287651">
    <property type="component" value="Unassembled WGS sequence"/>
</dbReference>
<evidence type="ECO:0000313" key="3">
    <source>
        <dbReference type="Proteomes" id="UP000287651"/>
    </source>
</evidence>
<dbReference type="EMBL" id="AMZH03021540">
    <property type="protein sequence ID" value="RRT38102.1"/>
    <property type="molecule type" value="Genomic_DNA"/>
</dbReference>
<gene>
    <name evidence="2" type="ORF">B296_00025063</name>
</gene>
<feature type="region of interest" description="Disordered" evidence="1">
    <location>
        <begin position="1"/>
        <end position="71"/>
    </location>
</feature>
<evidence type="ECO:0000256" key="1">
    <source>
        <dbReference type="SAM" id="MobiDB-lite"/>
    </source>
</evidence>
<feature type="compositionally biased region" description="Acidic residues" evidence="1">
    <location>
        <begin position="11"/>
        <end position="29"/>
    </location>
</feature>
<name>A0A444CS45_ENSVE</name>
<feature type="compositionally biased region" description="Acidic residues" evidence="1">
    <location>
        <begin position="37"/>
        <end position="47"/>
    </location>
</feature>
<accession>A0A444CS45</accession>
<evidence type="ECO:0000313" key="2">
    <source>
        <dbReference type="EMBL" id="RRT38102.1"/>
    </source>
</evidence>
<sequence length="71" mass="8062">MENSTARAEMDVELFFDDDSADADIDEEVAEYKSDGENEEGNGEEGEEREHSSSFHSQQWPQSFRIPGPYS</sequence>
<dbReference type="AlphaFoldDB" id="A0A444CS45"/>
<comment type="caution">
    <text evidence="2">The sequence shown here is derived from an EMBL/GenBank/DDBJ whole genome shotgun (WGS) entry which is preliminary data.</text>
</comment>
<proteinExistence type="predicted"/>
<reference evidence="2 3" key="1">
    <citation type="journal article" date="2014" name="Agronomy (Basel)">
        <title>A Draft Genome Sequence for Ensete ventricosum, the Drought-Tolerant Tree Against Hunger.</title>
        <authorList>
            <person name="Harrison J."/>
            <person name="Moore K.A."/>
            <person name="Paszkiewicz K."/>
            <person name="Jones T."/>
            <person name="Grant M."/>
            <person name="Ambacheew D."/>
            <person name="Muzemil S."/>
            <person name="Studholme D.J."/>
        </authorList>
    </citation>
    <scope>NUCLEOTIDE SEQUENCE [LARGE SCALE GENOMIC DNA]</scope>
</reference>